<dbReference type="EMBL" id="CAJOAZ010001056">
    <property type="protein sequence ID" value="CAF3757109.1"/>
    <property type="molecule type" value="Genomic_DNA"/>
</dbReference>
<dbReference type="Proteomes" id="UP000663844">
    <property type="component" value="Unassembled WGS sequence"/>
</dbReference>
<name>A0A815RZ10_9BILA</name>
<dbReference type="AlphaFoldDB" id="A0A815RZ10"/>
<gene>
    <name evidence="2" type="ORF">JYZ213_LOCUS36257</name>
    <name evidence="4" type="ORF">KXQ929_LOCUS13963</name>
    <name evidence="5" type="ORF">OXD698_LOCUS15797</name>
    <name evidence="3" type="ORF">VCS650_LOCUS41381</name>
</gene>
<sequence length="71" mass="7800">MADRSNFQTRQPVSQMTGNNPFFEQEVEWSTGLFDCCSDGNAMNDCCVATHCGLCAAVQMKSELMSRGLAQ</sequence>
<evidence type="ECO:0000313" key="4">
    <source>
        <dbReference type="EMBL" id="CAF3746174.1"/>
    </source>
</evidence>
<dbReference type="EMBL" id="CAJOBB010000762">
    <property type="protein sequence ID" value="CAF3746174.1"/>
    <property type="molecule type" value="Genomic_DNA"/>
</dbReference>
<dbReference type="OrthoDB" id="1045822at2759"/>
<protein>
    <submittedName>
        <fullName evidence="3">Uncharacterized protein</fullName>
    </submittedName>
</protein>
<evidence type="ECO:0000313" key="2">
    <source>
        <dbReference type="EMBL" id="CAF1373500.1"/>
    </source>
</evidence>
<evidence type="ECO:0000313" key="3">
    <source>
        <dbReference type="EMBL" id="CAF1484910.1"/>
    </source>
</evidence>
<dbReference type="Proteomes" id="UP000663845">
    <property type="component" value="Unassembled WGS sequence"/>
</dbReference>
<dbReference type="Proteomes" id="UP000663891">
    <property type="component" value="Unassembled WGS sequence"/>
</dbReference>
<dbReference type="EMBL" id="CAJNOG010000864">
    <property type="protein sequence ID" value="CAF1373500.1"/>
    <property type="molecule type" value="Genomic_DNA"/>
</dbReference>
<accession>A0A815RZ10</accession>
<comment type="caution">
    <text evidence="3">The sequence shown here is derived from an EMBL/GenBank/DDBJ whole genome shotgun (WGS) entry which is preliminary data.</text>
</comment>
<organism evidence="3 6">
    <name type="scientific">Adineta steineri</name>
    <dbReference type="NCBI Taxonomy" id="433720"/>
    <lineage>
        <taxon>Eukaryota</taxon>
        <taxon>Metazoa</taxon>
        <taxon>Spiralia</taxon>
        <taxon>Gnathifera</taxon>
        <taxon>Rotifera</taxon>
        <taxon>Eurotatoria</taxon>
        <taxon>Bdelloidea</taxon>
        <taxon>Adinetida</taxon>
        <taxon>Adinetidae</taxon>
        <taxon>Adineta</taxon>
    </lineage>
</organism>
<evidence type="ECO:0000313" key="5">
    <source>
        <dbReference type="EMBL" id="CAF3757109.1"/>
    </source>
</evidence>
<proteinExistence type="predicted"/>
<evidence type="ECO:0000256" key="1">
    <source>
        <dbReference type="SAM" id="MobiDB-lite"/>
    </source>
</evidence>
<feature type="region of interest" description="Disordered" evidence="1">
    <location>
        <begin position="1"/>
        <end position="20"/>
    </location>
</feature>
<evidence type="ECO:0000313" key="6">
    <source>
        <dbReference type="Proteomes" id="UP000663891"/>
    </source>
</evidence>
<dbReference type="Proteomes" id="UP000663868">
    <property type="component" value="Unassembled WGS sequence"/>
</dbReference>
<dbReference type="EMBL" id="CAJNON010001776">
    <property type="protein sequence ID" value="CAF1484910.1"/>
    <property type="molecule type" value="Genomic_DNA"/>
</dbReference>
<reference evidence="3" key="1">
    <citation type="submission" date="2021-02" db="EMBL/GenBank/DDBJ databases">
        <authorList>
            <person name="Nowell W R."/>
        </authorList>
    </citation>
    <scope>NUCLEOTIDE SEQUENCE</scope>
</reference>